<dbReference type="AlphaFoldDB" id="M5X5A7"/>
<sequence>MPSDASCEDTELVPVPEPSYAREIRQLASLPPVSDAGSLELKLRRLDGFQKRKWAFSDTSSVMPLRKIMIMDFKLTYPSGAATLANDKAHERNLEGHKNPPSNRVVTKGPSTVQIIAPRN</sequence>
<proteinExistence type="predicted"/>
<reference evidence="1 2" key="1">
    <citation type="journal article" date="2013" name="Nat. Genet.">
        <title>The high-quality draft genome of peach (Prunus persica) identifies unique patterns of genetic diversity, domestication and genome evolution.</title>
        <authorList>
            <consortium name="International Peach Genome Initiative"/>
            <person name="Verde I."/>
            <person name="Abbott A.G."/>
            <person name="Scalabrin S."/>
            <person name="Jung S."/>
            <person name="Shu S."/>
            <person name="Marroni F."/>
            <person name="Zhebentyayeva T."/>
            <person name="Dettori M.T."/>
            <person name="Grimwood J."/>
            <person name="Cattonaro F."/>
            <person name="Zuccolo A."/>
            <person name="Rossini L."/>
            <person name="Jenkins J."/>
            <person name="Vendramin E."/>
            <person name="Meisel L.A."/>
            <person name="Decroocq V."/>
            <person name="Sosinski B."/>
            <person name="Prochnik S."/>
            <person name="Mitros T."/>
            <person name="Policriti A."/>
            <person name="Cipriani G."/>
            <person name="Dondini L."/>
            <person name="Ficklin S."/>
            <person name="Goodstein D.M."/>
            <person name="Xuan P."/>
            <person name="Del Fabbro C."/>
            <person name="Aramini V."/>
            <person name="Copetti D."/>
            <person name="Gonzalez S."/>
            <person name="Horner D.S."/>
            <person name="Falchi R."/>
            <person name="Lucas S."/>
            <person name="Mica E."/>
            <person name="Maldonado J."/>
            <person name="Lazzari B."/>
            <person name="Bielenberg D."/>
            <person name="Pirona R."/>
            <person name="Miculan M."/>
            <person name="Barakat A."/>
            <person name="Testolin R."/>
            <person name="Stella A."/>
            <person name="Tartarini S."/>
            <person name="Tonutti P."/>
            <person name="Arus P."/>
            <person name="Orellana A."/>
            <person name="Wells C."/>
            <person name="Main D."/>
            <person name="Vizzotto G."/>
            <person name="Silva H."/>
            <person name="Salamini F."/>
            <person name="Schmutz J."/>
            <person name="Morgante M."/>
            <person name="Rokhsar D.S."/>
        </authorList>
    </citation>
    <scope>NUCLEOTIDE SEQUENCE [LARGE SCALE GENOMIC DNA]</scope>
    <source>
        <strain evidence="2">cv. Nemared</strain>
    </source>
</reference>
<name>M5X5A7_PRUPE</name>
<dbReference type="EMBL" id="CM007652">
    <property type="protein sequence ID" value="ONI21456.1"/>
    <property type="molecule type" value="Genomic_DNA"/>
</dbReference>
<protein>
    <submittedName>
        <fullName evidence="1">Uncharacterized protein</fullName>
    </submittedName>
</protein>
<dbReference type="Gramene" id="ONI21456">
    <property type="protein sequence ID" value="ONI21456"/>
    <property type="gene ID" value="PRUPE_2G066800"/>
</dbReference>
<keyword evidence="2" id="KW-1185">Reference proteome</keyword>
<evidence type="ECO:0000313" key="1">
    <source>
        <dbReference type="EMBL" id="ONI21456.1"/>
    </source>
</evidence>
<evidence type="ECO:0000313" key="2">
    <source>
        <dbReference type="Proteomes" id="UP000006882"/>
    </source>
</evidence>
<gene>
    <name evidence="1" type="ORF">PRUPE_2G066800</name>
</gene>
<dbReference type="HOGENOM" id="CLU_2053714_0_0_1"/>
<accession>M5X5A7</accession>
<dbReference type="STRING" id="3760.M5X5A7"/>
<organism evidence="1 2">
    <name type="scientific">Prunus persica</name>
    <name type="common">Peach</name>
    <name type="synonym">Amygdalus persica</name>
    <dbReference type="NCBI Taxonomy" id="3760"/>
    <lineage>
        <taxon>Eukaryota</taxon>
        <taxon>Viridiplantae</taxon>
        <taxon>Streptophyta</taxon>
        <taxon>Embryophyta</taxon>
        <taxon>Tracheophyta</taxon>
        <taxon>Spermatophyta</taxon>
        <taxon>Magnoliopsida</taxon>
        <taxon>eudicotyledons</taxon>
        <taxon>Gunneridae</taxon>
        <taxon>Pentapetalae</taxon>
        <taxon>rosids</taxon>
        <taxon>fabids</taxon>
        <taxon>Rosales</taxon>
        <taxon>Rosaceae</taxon>
        <taxon>Amygdaloideae</taxon>
        <taxon>Amygdaleae</taxon>
        <taxon>Prunus</taxon>
    </lineage>
</organism>
<dbReference type="Proteomes" id="UP000006882">
    <property type="component" value="Chromosome G2"/>
</dbReference>